<proteinExistence type="predicted"/>
<organism evidence="1">
    <name type="scientific">Florenciella sp. virus SA2</name>
    <dbReference type="NCBI Taxonomy" id="3240092"/>
    <lineage>
        <taxon>Viruses</taxon>
    </lineage>
</organism>
<gene>
    <name evidence="1" type="ORF">FloV-SA2_00112</name>
</gene>
<dbReference type="EMBL" id="PP542043">
    <property type="protein sequence ID" value="XDO01934.1"/>
    <property type="molecule type" value="Genomic_DNA"/>
</dbReference>
<evidence type="ECO:0008006" key="2">
    <source>
        <dbReference type="Google" id="ProtNLM"/>
    </source>
</evidence>
<evidence type="ECO:0000313" key="1">
    <source>
        <dbReference type="EMBL" id="XDO01934.1"/>
    </source>
</evidence>
<sequence length="133" mass="15942">MQVSDLPNEIQFIILAYSHPHLAPDVKENLNNRYQVRACNQFMKDLEYKWAYYGWGWSTNEEDVDYYTFLHRTLTNEDIEKKIEILAKCDCCKIHNLRHKKLTIKPVLQSCNCPCKLNYHRLCCIYDYRISTT</sequence>
<reference evidence="1" key="1">
    <citation type="submission" date="2024-03" db="EMBL/GenBank/DDBJ databases">
        <title>Eukaryotic viruses encode the ribosomal protein eL40.</title>
        <authorList>
            <person name="Thomy J."/>
            <person name="Schvarcz C.R."/>
            <person name="McBeain K.A."/>
            <person name="Edwards K.F."/>
            <person name="Steward G.F."/>
        </authorList>
    </citation>
    <scope>NUCLEOTIDE SEQUENCE</scope>
    <source>
        <strain evidence="1">FloV-SA2</strain>
    </source>
</reference>
<accession>A0AB39J6J3</accession>
<name>A0AB39J6J3_9VIRU</name>
<protein>
    <recommendedName>
        <fullName evidence="2">F-box domain-containing protein</fullName>
    </recommendedName>
</protein>